<dbReference type="InterPro" id="IPR018490">
    <property type="entry name" value="cNMP-bd_dom_sf"/>
</dbReference>
<dbReference type="InterPro" id="IPR014710">
    <property type="entry name" value="RmlC-like_jellyroll"/>
</dbReference>
<dbReference type="SUPFAM" id="SSF51206">
    <property type="entry name" value="cAMP-binding domain-like"/>
    <property type="match status" value="1"/>
</dbReference>
<evidence type="ECO:0000313" key="1">
    <source>
        <dbReference type="EMBL" id="SHH94568.1"/>
    </source>
</evidence>
<dbReference type="Gene3D" id="2.60.120.10">
    <property type="entry name" value="Jelly Rolls"/>
    <property type="match status" value="1"/>
</dbReference>
<dbReference type="EMBL" id="FQXG01000005">
    <property type="protein sequence ID" value="SHH94568.1"/>
    <property type="molecule type" value="Genomic_DNA"/>
</dbReference>
<reference evidence="1 2" key="1">
    <citation type="submission" date="2016-11" db="EMBL/GenBank/DDBJ databases">
        <authorList>
            <person name="Jaros S."/>
            <person name="Januszkiewicz K."/>
            <person name="Wedrychowicz H."/>
        </authorList>
    </citation>
    <scope>NUCLEOTIDE SEQUENCE [LARGE SCALE GENOMIC DNA]</scope>
    <source>
        <strain evidence="1 2">DSM 16917</strain>
    </source>
</reference>
<organism evidence="1 2">
    <name type="scientific">Ferrimonas marina</name>
    <dbReference type="NCBI Taxonomy" id="299255"/>
    <lineage>
        <taxon>Bacteria</taxon>
        <taxon>Pseudomonadati</taxon>
        <taxon>Pseudomonadota</taxon>
        <taxon>Gammaproteobacteria</taxon>
        <taxon>Alteromonadales</taxon>
        <taxon>Ferrimonadaceae</taxon>
        <taxon>Ferrimonas</taxon>
    </lineage>
</organism>
<protein>
    <submittedName>
        <fullName evidence="1">cAMP-binding domain of CRP or a regulatory subunit of cAMP-dependent protein kinases</fullName>
    </submittedName>
</protein>
<gene>
    <name evidence="1" type="ORF">SAMN02745129_3210</name>
</gene>
<sequence length="259" mass="29378">MNSEKSAYPSTESVILGLRRGLFRSWREQMSAMGCTQSDIDALLKASRQLHLAEGKTFCGEVDFPGIILIEDGIIAREHVLSDGRAGISYVMMSGNLILAEKAKNFGTSLMHSRCLTPVTVRLLPYELSGPLMAKNLRISHFVYAHANFLAVRIEEAAMLRQLLPKKDFVYLAVLLINDAWTKRGNGAIPFSDDTWCRIVCSTRQYFNGAIRPLVKAGILEKGYRSLKVLDEQRLREMMSCDYFSHYRMRHSTVELEHR</sequence>
<keyword evidence="2" id="KW-1185">Reference proteome</keyword>
<dbReference type="GO" id="GO:0016301">
    <property type="term" value="F:kinase activity"/>
    <property type="evidence" value="ECO:0007669"/>
    <property type="project" value="UniProtKB-KW"/>
</dbReference>
<keyword evidence="1" id="KW-0808">Transferase</keyword>
<accession>A0A1M5X4Y2</accession>
<evidence type="ECO:0000313" key="2">
    <source>
        <dbReference type="Proteomes" id="UP000184268"/>
    </source>
</evidence>
<name>A0A1M5X4Y2_9GAMM</name>
<keyword evidence="1" id="KW-0418">Kinase</keyword>
<proteinExistence type="predicted"/>
<dbReference type="Proteomes" id="UP000184268">
    <property type="component" value="Unassembled WGS sequence"/>
</dbReference>
<dbReference type="AlphaFoldDB" id="A0A1M5X4Y2"/>
<dbReference type="STRING" id="299255.SAMN02745129_3210"/>
<dbReference type="RefSeq" id="WP_067661052.1">
    <property type="nucleotide sequence ID" value="NZ_FQXG01000005.1"/>
</dbReference>